<dbReference type="EMBL" id="UINC01004840">
    <property type="protein sequence ID" value="SVA17230.1"/>
    <property type="molecule type" value="Genomic_DNA"/>
</dbReference>
<reference evidence="4" key="1">
    <citation type="submission" date="2018-05" db="EMBL/GenBank/DDBJ databases">
        <authorList>
            <person name="Lanie J.A."/>
            <person name="Ng W.-L."/>
            <person name="Kazmierczak K.M."/>
            <person name="Andrzejewski T.M."/>
            <person name="Davidsen T.M."/>
            <person name="Wayne K.J."/>
            <person name="Tettelin H."/>
            <person name="Glass J.I."/>
            <person name="Rusch D."/>
            <person name="Podicherti R."/>
            <person name="Tsui H.-C.T."/>
            <person name="Winkler M.E."/>
        </authorList>
    </citation>
    <scope>NUCLEOTIDE SEQUENCE</scope>
</reference>
<feature type="domain" description="Thiamine pyrophosphate enzyme TPP-binding" evidence="3">
    <location>
        <begin position="28"/>
        <end position="104"/>
    </location>
</feature>
<feature type="non-terminal residue" evidence="4">
    <location>
        <position position="108"/>
    </location>
</feature>
<sequence>VPVLKDALVVCNIGIPSQELFSIRDRENHFYMLGSMGLCSSIGLGLALTTNKSVVALEGDGALLMNLGTLATIGNRAPDNLILLVIDNGSYGSTGDQATYTSEATSLA</sequence>
<evidence type="ECO:0000256" key="1">
    <source>
        <dbReference type="ARBA" id="ARBA00022793"/>
    </source>
</evidence>
<dbReference type="Pfam" id="PF02775">
    <property type="entry name" value="TPP_enzyme_C"/>
    <property type="match status" value="1"/>
</dbReference>
<organism evidence="4">
    <name type="scientific">marine metagenome</name>
    <dbReference type="NCBI Taxonomy" id="408172"/>
    <lineage>
        <taxon>unclassified sequences</taxon>
        <taxon>metagenomes</taxon>
        <taxon>ecological metagenomes</taxon>
    </lineage>
</organism>
<gene>
    <name evidence="4" type="ORF">METZ01_LOCUS70084</name>
</gene>
<dbReference type="InterPro" id="IPR011766">
    <property type="entry name" value="TPP_enzyme_TPP-bd"/>
</dbReference>
<dbReference type="GO" id="GO:0030976">
    <property type="term" value="F:thiamine pyrophosphate binding"/>
    <property type="evidence" value="ECO:0007669"/>
    <property type="project" value="InterPro"/>
</dbReference>
<dbReference type="PANTHER" id="PTHR42818">
    <property type="entry name" value="SULFOPYRUVATE DECARBOXYLASE SUBUNIT ALPHA"/>
    <property type="match status" value="1"/>
</dbReference>
<dbReference type="PANTHER" id="PTHR42818:SF1">
    <property type="entry name" value="SULFOPYRUVATE DECARBOXYLASE"/>
    <property type="match status" value="1"/>
</dbReference>
<dbReference type="InterPro" id="IPR051818">
    <property type="entry name" value="TPP_dependent_decarboxylase"/>
</dbReference>
<dbReference type="Gene3D" id="3.40.50.970">
    <property type="match status" value="1"/>
</dbReference>
<accession>A0A381TME5</accession>
<dbReference type="SUPFAM" id="SSF52518">
    <property type="entry name" value="Thiamin diphosphate-binding fold (THDP-binding)"/>
    <property type="match status" value="1"/>
</dbReference>
<dbReference type="AlphaFoldDB" id="A0A381TME5"/>
<evidence type="ECO:0000259" key="3">
    <source>
        <dbReference type="Pfam" id="PF02775"/>
    </source>
</evidence>
<dbReference type="GO" id="GO:0016831">
    <property type="term" value="F:carboxy-lyase activity"/>
    <property type="evidence" value="ECO:0007669"/>
    <property type="project" value="UniProtKB-KW"/>
</dbReference>
<feature type="non-terminal residue" evidence="4">
    <location>
        <position position="1"/>
    </location>
</feature>
<protein>
    <recommendedName>
        <fullName evidence="3">Thiamine pyrophosphate enzyme TPP-binding domain-containing protein</fullName>
    </recommendedName>
</protein>
<keyword evidence="2" id="KW-0456">Lyase</keyword>
<proteinExistence type="predicted"/>
<dbReference type="InterPro" id="IPR029061">
    <property type="entry name" value="THDP-binding"/>
</dbReference>
<name>A0A381TME5_9ZZZZ</name>
<evidence type="ECO:0000256" key="2">
    <source>
        <dbReference type="ARBA" id="ARBA00023239"/>
    </source>
</evidence>
<keyword evidence="1" id="KW-0210">Decarboxylase</keyword>
<evidence type="ECO:0000313" key="4">
    <source>
        <dbReference type="EMBL" id="SVA17230.1"/>
    </source>
</evidence>